<accession>B6WVU5</accession>
<sequence>MRAVFLKKSSGAHERHEPHPSGGDGFSYKAMLGPSVPERCARVGHMSAYPCFASMVKYSI</sequence>
<comment type="caution">
    <text evidence="2">The sequence shown here is derived from an EMBL/GenBank/DDBJ whole genome shotgun (WGS) entry which is preliminary data.</text>
</comment>
<evidence type="ECO:0000256" key="1">
    <source>
        <dbReference type="SAM" id="MobiDB-lite"/>
    </source>
</evidence>
<dbReference type="AlphaFoldDB" id="B6WVU5"/>
<reference evidence="2 3" key="2">
    <citation type="submission" date="2008-10" db="EMBL/GenBank/DDBJ databases">
        <authorList>
            <person name="Fulton L."/>
            <person name="Clifton S."/>
            <person name="Fulton B."/>
            <person name="Xu J."/>
            <person name="Minx P."/>
            <person name="Pepin K.H."/>
            <person name="Johnson M."/>
            <person name="Bhonagiri V."/>
            <person name="Nash W.E."/>
            <person name="Mardis E.R."/>
            <person name="Wilson R.K."/>
        </authorList>
    </citation>
    <scope>NUCLEOTIDE SEQUENCE [LARGE SCALE GENOMIC DNA]</scope>
    <source>
        <strain evidence="2 3">ATCC 29098</strain>
    </source>
</reference>
<evidence type="ECO:0000313" key="2">
    <source>
        <dbReference type="EMBL" id="EEB32845.1"/>
    </source>
</evidence>
<name>B6WVU5_9BACT</name>
<gene>
    <name evidence="2" type="ORF">DESPIG_02213</name>
</gene>
<organism evidence="2 3">
    <name type="scientific">Desulfovibrio piger ATCC 29098</name>
    <dbReference type="NCBI Taxonomy" id="411464"/>
    <lineage>
        <taxon>Bacteria</taxon>
        <taxon>Pseudomonadati</taxon>
        <taxon>Thermodesulfobacteriota</taxon>
        <taxon>Desulfovibrionia</taxon>
        <taxon>Desulfovibrionales</taxon>
        <taxon>Desulfovibrionaceae</taxon>
        <taxon>Desulfovibrio</taxon>
    </lineage>
</organism>
<feature type="region of interest" description="Disordered" evidence="1">
    <location>
        <begin position="1"/>
        <end position="26"/>
    </location>
</feature>
<evidence type="ECO:0000313" key="3">
    <source>
        <dbReference type="Proteomes" id="UP000003676"/>
    </source>
</evidence>
<proteinExistence type="predicted"/>
<dbReference type="HOGENOM" id="CLU_2933892_0_0_7"/>
<dbReference type="EMBL" id="ABXU01000067">
    <property type="protein sequence ID" value="EEB32845.1"/>
    <property type="molecule type" value="Genomic_DNA"/>
</dbReference>
<reference evidence="2 3" key="1">
    <citation type="submission" date="2008-10" db="EMBL/GenBank/DDBJ databases">
        <title>Draft genome sequence of Desulvovibrio piger (ATCC 29098).</title>
        <authorList>
            <person name="Sudarsanam P."/>
            <person name="Ley R."/>
            <person name="Guruge J."/>
            <person name="Turnbaugh P.J."/>
            <person name="Mahowald M."/>
            <person name="Liep D."/>
            <person name="Gordon J."/>
        </authorList>
    </citation>
    <scope>NUCLEOTIDE SEQUENCE [LARGE SCALE GENOMIC DNA]</scope>
    <source>
        <strain evidence="2 3">ATCC 29098</strain>
    </source>
</reference>
<protein>
    <submittedName>
        <fullName evidence="2">Uncharacterized protein</fullName>
    </submittedName>
</protein>
<dbReference type="Proteomes" id="UP000003676">
    <property type="component" value="Unassembled WGS sequence"/>
</dbReference>